<accession>A0A1H6LTS2</accession>
<sequence length="70" mass="7770">MLNIQIDNPVLEADLKQAFGDNPQSVARAFAEFVQAKRISDDIKVSVTQLEQGLAIKSTDVFSSIRAKYE</sequence>
<gene>
    <name evidence="1" type="ORF">SAMN05660691_02167</name>
</gene>
<proteinExistence type="predicted"/>
<dbReference type="EMBL" id="FNXF01000007">
    <property type="protein sequence ID" value="SEH92139.1"/>
    <property type="molecule type" value="Genomic_DNA"/>
</dbReference>
<reference evidence="2" key="1">
    <citation type="submission" date="2016-10" db="EMBL/GenBank/DDBJ databases">
        <authorList>
            <person name="Varghese N."/>
            <person name="Submissions S."/>
        </authorList>
    </citation>
    <scope>NUCLEOTIDE SEQUENCE [LARGE SCALE GENOMIC DNA]</scope>
    <source>
        <strain evidence="2">DSM 17616</strain>
    </source>
</reference>
<dbReference type="STRING" id="173990.SAMN05660691_02167"/>
<protein>
    <submittedName>
        <fullName evidence="1">Uncharacterized protein</fullName>
    </submittedName>
</protein>
<evidence type="ECO:0000313" key="1">
    <source>
        <dbReference type="EMBL" id="SEH92139.1"/>
    </source>
</evidence>
<name>A0A1H6LTS2_9GAMM</name>
<dbReference type="OrthoDB" id="5772178at2"/>
<dbReference type="RefSeq" id="WP_092793149.1">
    <property type="nucleotide sequence ID" value="NZ_FNXF01000007.1"/>
</dbReference>
<dbReference type="AlphaFoldDB" id="A0A1H6LTS2"/>
<keyword evidence="2" id="KW-1185">Reference proteome</keyword>
<dbReference type="Proteomes" id="UP000199371">
    <property type="component" value="Unassembled WGS sequence"/>
</dbReference>
<organism evidence="1 2">
    <name type="scientific">Rheinheimera pacifica</name>
    <dbReference type="NCBI Taxonomy" id="173990"/>
    <lineage>
        <taxon>Bacteria</taxon>
        <taxon>Pseudomonadati</taxon>
        <taxon>Pseudomonadota</taxon>
        <taxon>Gammaproteobacteria</taxon>
        <taxon>Chromatiales</taxon>
        <taxon>Chromatiaceae</taxon>
        <taxon>Rheinheimera</taxon>
    </lineage>
</organism>
<evidence type="ECO:0000313" key="2">
    <source>
        <dbReference type="Proteomes" id="UP000199371"/>
    </source>
</evidence>